<evidence type="ECO:0000259" key="2">
    <source>
        <dbReference type="Pfam" id="PF01757"/>
    </source>
</evidence>
<dbReference type="OrthoDB" id="9816377at2"/>
<feature type="transmembrane region" description="Helical" evidence="1">
    <location>
        <begin position="169"/>
        <end position="186"/>
    </location>
</feature>
<reference evidence="3" key="1">
    <citation type="submission" date="2019-11" db="EMBL/GenBank/DDBJ databases">
        <authorList>
            <person name="Feng L."/>
        </authorList>
    </citation>
    <scope>NUCLEOTIDE SEQUENCE</scope>
    <source>
        <strain evidence="3">AMuciniphilaLFYP55</strain>
    </source>
</reference>
<gene>
    <name evidence="3" type="ORF">AMLFYP55_00430</name>
</gene>
<dbReference type="InterPro" id="IPR002656">
    <property type="entry name" value="Acyl_transf_3_dom"/>
</dbReference>
<feature type="domain" description="Acyltransferase 3" evidence="2">
    <location>
        <begin position="27"/>
        <end position="345"/>
    </location>
</feature>
<name>A0A6N2TIM9_9BACT</name>
<protein>
    <submittedName>
        <fullName evidence="3">Acyltransferase family protein</fullName>
    </submittedName>
</protein>
<feature type="transmembrane region" description="Helical" evidence="1">
    <location>
        <begin position="225"/>
        <end position="242"/>
    </location>
</feature>
<feature type="transmembrane region" description="Helical" evidence="1">
    <location>
        <begin position="32"/>
        <end position="53"/>
    </location>
</feature>
<accession>A0A6N2TIM9</accession>
<dbReference type="EMBL" id="CACRSS010000016">
    <property type="protein sequence ID" value="VYT05438.1"/>
    <property type="molecule type" value="Genomic_DNA"/>
</dbReference>
<organism evidence="3">
    <name type="scientific">Akkermansia muciniphila</name>
    <dbReference type="NCBI Taxonomy" id="239935"/>
    <lineage>
        <taxon>Bacteria</taxon>
        <taxon>Pseudomonadati</taxon>
        <taxon>Verrucomicrobiota</taxon>
        <taxon>Verrucomicrobiia</taxon>
        <taxon>Verrucomicrobiales</taxon>
        <taxon>Akkermansiaceae</taxon>
        <taxon>Akkermansia</taxon>
    </lineage>
</organism>
<keyword evidence="1" id="KW-0812">Transmembrane</keyword>
<feature type="transmembrane region" description="Helical" evidence="1">
    <location>
        <begin position="140"/>
        <end position="157"/>
    </location>
</feature>
<keyword evidence="3" id="KW-0808">Transferase</keyword>
<feature type="transmembrane region" description="Helical" evidence="1">
    <location>
        <begin position="198"/>
        <end position="213"/>
    </location>
</feature>
<feature type="transmembrane region" description="Helical" evidence="1">
    <location>
        <begin position="101"/>
        <end position="120"/>
    </location>
</feature>
<keyword evidence="3" id="KW-0012">Acyltransferase</keyword>
<dbReference type="Pfam" id="PF01757">
    <property type="entry name" value="Acyl_transf_3"/>
    <property type="match status" value="1"/>
</dbReference>
<keyword evidence="1" id="KW-1133">Transmembrane helix</keyword>
<evidence type="ECO:0000256" key="1">
    <source>
        <dbReference type="SAM" id="Phobius"/>
    </source>
</evidence>
<feature type="transmembrane region" description="Helical" evidence="1">
    <location>
        <begin position="334"/>
        <end position="355"/>
    </location>
</feature>
<sequence>MSLLSAGDQGKGKPSSYGGLDIPLSRNYGIDALRIVAMMLVLVLHLLAATHVLPLDNHDSASYRVGWLLEIAAYCGVNCYALITGYVCCDGTFRYERVVTLWFQVIFYTAGSLLLVLLFSSQVVHFNDVLNSLFPVLTVQYWYVTAYVGLFFFIPFLNVLGNRLTKSQFQYLLVTVFVLFSVVPTLLHRDVFPVEGGYSIWWLGVLYMLGMYIKKHGLLTGMRTGALWMLYAGCVCFVWAFKMVLDVVSPYLIGQIRGGGTFIAYNSPFIVGTAVALFLIFSRMRFSSRRTVACISWLAAASFSVYVLHCNVLIGKWFLWDVFEWAASSSPALMVVKVLAMAVAVYAGCSLVDAVRRYLFKTMDVNREARAVVGFFGKLGCAFRKVCRRLFLHS</sequence>
<dbReference type="RefSeq" id="WP_022396266.1">
    <property type="nucleotide sequence ID" value="NZ_CACRSS010000016.1"/>
</dbReference>
<dbReference type="GO" id="GO:0016747">
    <property type="term" value="F:acyltransferase activity, transferring groups other than amino-acyl groups"/>
    <property type="evidence" value="ECO:0007669"/>
    <property type="project" value="InterPro"/>
</dbReference>
<feature type="transmembrane region" description="Helical" evidence="1">
    <location>
        <begin position="262"/>
        <end position="281"/>
    </location>
</feature>
<keyword evidence="1" id="KW-0472">Membrane</keyword>
<feature type="transmembrane region" description="Helical" evidence="1">
    <location>
        <begin position="293"/>
        <end position="314"/>
    </location>
</feature>
<proteinExistence type="predicted"/>
<feature type="transmembrane region" description="Helical" evidence="1">
    <location>
        <begin position="65"/>
        <end position="89"/>
    </location>
</feature>
<evidence type="ECO:0000313" key="3">
    <source>
        <dbReference type="EMBL" id="VYT05438.1"/>
    </source>
</evidence>
<dbReference type="AlphaFoldDB" id="A0A6N2TIM9"/>